<keyword evidence="1 3" id="KW-0853">WD repeat</keyword>
<sequence>MYKERSAFSSRKQRAGESYAAFILSLLHLATTCSFGTFLNDALKSQFYHNISSDMVRDNIRNEEGNFRSMVALANRYEIPGPANVPANASTNPNLIYVVRPNQQNNKKLTKKLHSSQGLKPQLLSGPNHQPSQNAFCAGCGGPHARPNCPFKNAQCHNCHFRGNIAKVCRRVKNYSQHQGGVRQIQENIPSVSVQATTACDLYVVNSSRGQSATLPLVMVRGSFPSLLGISWISHIHLDWNAIFPINYVWQVKGDAVGLLRNKYPPVFKEVPDDIKNVEVNVVLKEGAITVFYGPRVIPIPLKNAVKSPLRKWNQLLIAPSQHLQLRSPTRIPLQWPFVKLPQCDGSYSHPCETCCSVSESVCPTNSLVKLIAWDSPSNNSLCTYLITGGNDGDIRLWMGLEDDDPTSHCVGERALAVKQMGKRLFVGTDNNTVQAYTFPEVEPDGIITRFGAPVTHISVSKDGNTIAAASEDMEVHIYDVALQKSTVIASHTGPVFGVELDPKLEFVASCSGDGTVRVWNLSLNKLGHSWKCVPICNSFLLTKVLGRPSWLPSTGQLLAVPNGKQVCLYKRETWEQITTLTNAQVEKRTHEKKPKKLLGEEVHY</sequence>
<proteinExistence type="predicted"/>
<dbReference type="EMBL" id="OD001703">
    <property type="protein sequence ID" value="CAD7402904.1"/>
    <property type="molecule type" value="Genomic_DNA"/>
</dbReference>
<dbReference type="PANTHER" id="PTHR19932:SF10">
    <property type="entry name" value="WD REPEAT AND HMG-BOX DNA-BINDING PROTEIN 1"/>
    <property type="match status" value="1"/>
</dbReference>
<organism evidence="6">
    <name type="scientific">Timema poppense</name>
    <name type="common">Walking stick</name>
    <dbReference type="NCBI Taxonomy" id="170557"/>
    <lineage>
        <taxon>Eukaryota</taxon>
        <taxon>Metazoa</taxon>
        <taxon>Ecdysozoa</taxon>
        <taxon>Arthropoda</taxon>
        <taxon>Hexapoda</taxon>
        <taxon>Insecta</taxon>
        <taxon>Pterygota</taxon>
        <taxon>Neoptera</taxon>
        <taxon>Polyneoptera</taxon>
        <taxon>Phasmatodea</taxon>
        <taxon>Timematodea</taxon>
        <taxon>Timematoidea</taxon>
        <taxon>Timematidae</taxon>
        <taxon>Timema</taxon>
    </lineage>
</organism>
<dbReference type="PANTHER" id="PTHR19932">
    <property type="entry name" value="WD REPEAT AND HMG-BOX DNA BINDING PROTEIN"/>
    <property type="match status" value="1"/>
</dbReference>
<keyword evidence="4" id="KW-0812">Transmembrane</keyword>
<evidence type="ECO:0000256" key="4">
    <source>
        <dbReference type="SAM" id="Phobius"/>
    </source>
</evidence>
<evidence type="ECO:0000256" key="1">
    <source>
        <dbReference type="ARBA" id="ARBA00022574"/>
    </source>
</evidence>
<name>A0A7R9CWU1_TIMPO</name>
<keyword evidence="2" id="KW-0677">Repeat</keyword>
<protein>
    <recommendedName>
        <fullName evidence="5">WDHD1 first WD40 domain-containing protein</fullName>
    </recommendedName>
</protein>
<feature type="transmembrane region" description="Helical" evidence="4">
    <location>
        <begin position="20"/>
        <end position="39"/>
    </location>
</feature>
<dbReference type="InterPro" id="IPR001680">
    <property type="entry name" value="WD40_rpt"/>
</dbReference>
<dbReference type="InterPro" id="IPR015943">
    <property type="entry name" value="WD40/YVTN_repeat-like_dom_sf"/>
</dbReference>
<dbReference type="GO" id="GO:0006281">
    <property type="term" value="P:DNA repair"/>
    <property type="evidence" value="ECO:0007669"/>
    <property type="project" value="TreeGrafter"/>
</dbReference>
<dbReference type="GO" id="GO:0006261">
    <property type="term" value="P:DNA-templated DNA replication"/>
    <property type="evidence" value="ECO:0007669"/>
    <property type="project" value="TreeGrafter"/>
</dbReference>
<dbReference type="SMART" id="SM00320">
    <property type="entry name" value="WD40"/>
    <property type="match status" value="3"/>
</dbReference>
<keyword evidence="4" id="KW-0472">Membrane</keyword>
<dbReference type="GO" id="GO:0043596">
    <property type="term" value="C:nuclear replication fork"/>
    <property type="evidence" value="ECO:0007669"/>
    <property type="project" value="TreeGrafter"/>
</dbReference>
<dbReference type="Pfam" id="PF24817">
    <property type="entry name" value="WD40_WDHD1_1st"/>
    <property type="match status" value="1"/>
</dbReference>
<dbReference type="SUPFAM" id="SSF50978">
    <property type="entry name" value="WD40 repeat-like"/>
    <property type="match status" value="1"/>
</dbReference>
<gene>
    <name evidence="6" type="ORF">TPSB3V08_LOCUS3786</name>
</gene>
<dbReference type="GO" id="GO:0000278">
    <property type="term" value="P:mitotic cell cycle"/>
    <property type="evidence" value="ECO:0007669"/>
    <property type="project" value="TreeGrafter"/>
</dbReference>
<dbReference type="PROSITE" id="PS50294">
    <property type="entry name" value="WD_REPEATS_REGION"/>
    <property type="match status" value="1"/>
</dbReference>
<dbReference type="Gene3D" id="2.130.10.10">
    <property type="entry name" value="YVTN repeat-like/Quinoprotein amine dehydrogenase"/>
    <property type="match status" value="1"/>
</dbReference>
<evidence type="ECO:0000256" key="2">
    <source>
        <dbReference type="ARBA" id="ARBA00022737"/>
    </source>
</evidence>
<feature type="repeat" description="WD" evidence="3">
    <location>
        <begin position="489"/>
        <end position="530"/>
    </location>
</feature>
<accession>A0A7R9CWU1</accession>
<keyword evidence="4" id="KW-1133">Transmembrane helix</keyword>
<dbReference type="GO" id="GO:0003682">
    <property type="term" value="F:chromatin binding"/>
    <property type="evidence" value="ECO:0007669"/>
    <property type="project" value="TreeGrafter"/>
</dbReference>
<dbReference type="AlphaFoldDB" id="A0A7R9CWU1"/>
<dbReference type="PROSITE" id="PS00678">
    <property type="entry name" value="WD_REPEATS_1"/>
    <property type="match status" value="1"/>
</dbReference>
<reference evidence="6" key="1">
    <citation type="submission" date="2020-11" db="EMBL/GenBank/DDBJ databases">
        <authorList>
            <person name="Tran Van P."/>
        </authorList>
    </citation>
    <scope>NUCLEOTIDE SEQUENCE</scope>
</reference>
<dbReference type="InterPro" id="IPR036322">
    <property type="entry name" value="WD40_repeat_dom_sf"/>
</dbReference>
<dbReference type="PROSITE" id="PS50082">
    <property type="entry name" value="WD_REPEATS_2"/>
    <property type="match status" value="1"/>
</dbReference>
<dbReference type="InterPro" id="IPR019775">
    <property type="entry name" value="WD40_repeat_CS"/>
</dbReference>
<feature type="domain" description="WDHD1 first WD40" evidence="5">
    <location>
        <begin position="384"/>
        <end position="588"/>
    </location>
</feature>
<evidence type="ECO:0000313" key="6">
    <source>
        <dbReference type="EMBL" id="CAD7402904.1"/>
    </source>
</evidence>
<dbReference type="InterPro" id="IPR057646">
    <property type="entry name" value="WD40_WDHD1_1st"/>
</dbReference>
<evidence type="ECO:0000259" key="5">
    <source>
        <dbReference type="Pfam" id="PF24817"/>
    </source>
</evidence>
<evidence type="ECO:0000256" key="3">
    <source>
        <dbReference type="PROSITE-ProRule" id="PRU00221"/>
    </source>
</evidence>